<evidence type="ECO:0000256" key="2">
    <source>
        <dbReference type="ARBA" id="ARBA00022692"/>
    </source>
</evidence>
<dbReference type="InParanoid" id="A0A1S4GGB7"/>
<reference evidence="8 9" key="1">
    <citation type="journal article" date="2002" name="Science">
        <title>The genome sequence of the malaria mosquito Anopheles gambiae.</title>
        <authorList>
            <person name="Holt R.A."/>
            <person name="Subramanian G.M."/>
            <person name="Halpern A."/>
            <person name="Sutton G.G."/>
            <person name="Charlab R."/>
            <person name="Nusskern D.R."/>
            <person name="Wincker P."/>
            <person name="Clark A.G."/>
            <person name="Ribeiro J.M."/>
            <person name="Wides R."/>
            <person name="Salzberg S.L."/>
            <person name="Loftus B."/>
            <person name="Yandell M."/>
            <person name="Majoros W.H."/>
            <person name="Rusch D.B."/>
            <person name="Lai Z."/>
            <person name="Kraft C.L."/>
            <person name="Abril J.F."/>
            <person name="Anthouard V."/>
            <person name="Arensburger P."/>
            <person name="Atkinson P.W."/>
            <person name="Baden H."/>
            <person name="de Berardinis V."/>
            <person name="Baldwin D."/>
            <person name="Benes V."/>
            <person name="Biedler J."/>
            <person name="Blass C."/>
            <person name="Bolanos R."/>
            <person name="Boscus D."/>
            <person name="Barnstead M."/>
            <person name="Cai S."/>
            <person name="Center A."/>
            <person name="Chaturverdi K."/>
            <person name="Christophides G.K."/>
            <person name="Chrystal M.A."/>
            <person name="Clamp M."/>
            <person name="Cravchik A."/>
            <person name="Curwen V."/>
            <person name="Dana A."/>
            <person name="Delcher A."/>
            <person name="Dew I."/>
            <person name="Evans C.A."/>
            <person name="Flanigan M."/>
            <person name="Grundschober-Freimoser A."/>
            <person name="Friedli L."/>
            <person name="Gu Z."/>
            <person name="Guan P."/>
            <person name="Guigo R."/>
            <person name="Hillenmeyer M.E."/>
            <person name="Hladun S.L."/>
            <person name="Hogan J.R."/>
            <person name="Hong Y.S."/>
            <person name="Hoover J."/>
            <person name="Jaillon O."/>
            <person name="Ke Z."/>
            <person name="Kodira C."/>
            <person name="Kokoza E."/>
            <person name="Koutsos A."/>
            <person name="Letunic I."/>
            <person name="Levitsky A."/>
            <person name="Liang Y."/>
            <person name="Lin J.J."/>
            <person name="Lobo N.F."/>
            <person name="Lopez J.R."/>
            <person name="Malek J.A."/>
            <person name="McIntosh T.C."/>
            <person name="Meister S."/>
            <person name="Miller J."/>
            <person name="Mobarry C."/>
            <person name="Mongin E."/>
            <person name="Murphy S.D."/>
            <person name="O'Brochta D.A."/>
            <person name="Pfannkoch C."/>
            <person name="Qi R."/>
            <person name="Regier M.A."/>
            <person name="Remington K."/>
            <person name="Shao H."/>
            <person name="Sharakhova M.V."/>
            <person name="Sitter C.D."/>
            <person name="Shetty J."/>
            <person name="Smith T.J."/>
            <person name="Strong R."/>
            <person name="Sun J."/>
            <person name="Thomasova D."/>
            <person name="Ton L.Q."/>
            <person name="Topalis P."/>
            <person name="Tu Z."/>
            <person name="Unger M.F."/>
            <person name="Walenz B."/>
            <person name="Wang A."/>
            <person name="Wang J."/>
            <person name="Wang M."/>
            <person name="Wang X."/>
            <person name="Woodford K.J."/>
            <person name="Wortman J.R."/>
            <person name="Wu M."/>
            <person name="Yao A."/>
            <person name="Zdobnov E.M."/>
            <person name="Zhang H."/>
            <person name="Zhao Q."/>
            <person name="Zhao S."/>
            <person name="Zhu S.C."/>
            <person name="Zhimulev I."/>
            <person name="Coluzzi M."/>
            <person name="della Torre A."/>
            <person name="Roth C.W."/>
            <person name="Louis C."/>
            <person name="Kalush F."/>
            <person name="Mural R.J."/>
            <person name="Myers E.W."/>
            <person name="Adams M.D."/>
            <person name="Smith H.O."/>
            <person name="Broder S."/>
            <person name="Gardner M.J."/>
            <person name="Fraser C.M."/>
            <person name="Birney E."/>
            <person name="Bork P."/>
            <person name="Brey P.T."/>
            <person name="Venter J.C."/>
            <person name="Weissenbach J."/>
            <person name="Kafatos F.C."/>
            <person name="Collins F.H."/>
            <person name="Hoffman S.L."/>
        </authorList>
    </citation>
    <scope>NUCLEOTIDE SEQUENCE [LARGE SCALE GENOMIC DNA]</scope>
    <source>
        <strain evidence="8 9">PEST</strain>
    </source>
</reference>
<feature type="transmembrane region" description="Helical" evidence="5">
    <location>
        <begin position="234"/>
        <end position="257"/>
    </location>
</feature>
<sequence>MAGLNDNPFGEPEIDNPFADPSIQQITRNTTSLQQTLDDYRPFDNDRNVLGNGSGASQPATLHPSTQSPPVYNQSGAQFQTNSNGAMAASGSKPDGMTQISTAELENLRRAQEELERKTRELERREANMMRSTNGQPNNWPPLPAFCPMQPCFYHDISLDIPSEFQKTVTRLYKLWMFYALVMVVNILGGLVILIHSGEFRTFGLSIFYAVLFTPASFLCWYRPAYKAFKTDSSFNFMMFFFIFSFQALVTTIQTIGFPGSGTCGVIMAISQFSSGWGVVVGLFLMCIALAYGTCAAGNIFMLTKIHQIYRSGDKITMGKAREEFQSQFMSNSIVRDAAAGAARASVSSTLNRY</sequence>
<dbReference type="Pfam" id="PF04144">
    <property type="entry name" value="SCAMP"/>
    <property type="match status" value="1"/>
</dbReference>
<accession>A0A1S4GGB7</accession>
<evidence type="ECO:0000256" key="3">
    <source>
        <dbReference type="ARBA" id="ARBA00022989"/>
    </source>
</evidence>
<dbReference type="VEuPathDB" id="VectorBase:AGAMI1_003956"/>
<feature type="transmembrane region" description="Helical" evidence="5">
    <location>
        <begin position="176"/>
        <end position="197"/>
    </location>
</feature>
<keyword evidence="9" id="KW-1185">Reference proteome</keyword>
<dbReference type="GO" id="GO:0006887">
    <property type="term" value="P:exocytosis"/>
    <property type="evidence" value="ECO:0000318"/>
    <property type="project" value="GO_Central"/>
</dbReference>
<dbReference type="GO" id="GO:0032588">
    <property type="term" value="C:trans-Golgi network membrane"/>
    <property type="evidence" value="ECO:0000318"/>
    <property type="project" value="GO_Central"/>
</dbReference>
<dbReference type="FunCoup" id="A0A1S4GGB7">
    <property type="interactions" value="825"/>
</dbReference>
<keyword evidence="3 5" id="KW-1133">Transmembrane helix</keyword>
<keyword evidence="5" id="KW-0813">Transport</keyword>
<dbReference type="PANTHER" id="PTHR10687:SF2">
    <property type="entry name" value="SECRETORY CARRIER-ASSOCIATED MEMBRANE PROTEIN"/>
    <property type="match status" value="1"/>
</dbReference>
<evidence type="ECO:0000313" key="9">
    <source>
        <dbReference type="Proteomes" id="UP000007062"/>
    </source>
</evidence>
<dbReference type="InterPro" id="IPR007273">
    <property type="entry name" value="SCAMP"/>
</dbReference>
<feature type="transmembrane region" description="Helical" evidence="5">
    <location>
        <begin position="277"/>
        <end position="302"/>
    </location>
</feature>
<feature type="coiled-coil region" evidence="6">
    <location>
        <begin position="98"/>
        <end position="132"/>
    </location>
</feature>
<dbReference type="VEuPathDB" id="VectorBase:AGAP002922"/>
<feature type="region of interest" description="Disordered" evidence="7">
    <location>
        <begin position="39"/>
        <end position="97"/>
    </location>
</feature>
<evidence type="ECO:0000313" key="8">
    <source>
        <dbReference type="EnsemblMetazoa" id="AGAP002922-PA"/>
    </source>
</evidence>
<feature type="region of interest" description="Disordered" evidence="7">
    <location>
        <begin position="1"/>
        <end position="21"/>
    </location>
</feature>
<comment type="subcellular location">
    <subcellularLocation>
        <location evidence="1 5">Membrane</location>
        <topology evidence="1 5">Multi-pass membrane protein</topology>
    </subcellularLocation>
</comment>
<protein>
    <recommendedName>
        <fullName evidence="5">Secretory carrier-associated membrane protein</fullName>
        <shortName evidence="5">Secretory carrier membrane protein</shortName>
    </recommendedName>
</protein>
<dbReference type="EnsemblMetazoa" id="AGAP002922-RA">
    <property type="protein sequence ID" value="AGAP002922-PA"/>
    <property type="gene ID" value="AGAP002922"/>
</dbReference>
<dbReference type="EMBL" id="AAAB01008859">
    <property type="status" value="NOT_ANNOTATED_CDS"/>
    <property type="molecule type" value="Genomic_DNA"/>
</dbReference>
<keyword evidence="4 5" id="KW-0472">Membrane</keyword>
<evidence type="ECO:0000256" key="6">
    <source>
        <dbReference type="SAM" id="Coils"/>
    </source>
</evidence>
<evidence type="ECO:0000256" key="5">
    <source>
        <dbReference type="RuleBase" id="RU363122"/>
    </source>
</evidence>
<evidence type="ECO:0000256" key="1">
    <source>
        <dbReference type="ARBA" id="ARBA00004141"/>
    </source>
</evidence>
<proteinExistence type="inferred from homology"/>
<feature type="compositionally biased region" description="Polar residues" evidence="7">
    <location>
        <begin position="55"/>
        <end position="85"/>
    </location>
</feature>
<dbReference type="PANTHER" id="PTHR10687">
    <property type="entry name" value="SECRETORY CARRIER-ASSOCIATED MEMBRANE PROTEIN SCAMP"/>
    <property type="match status" value="1"/>
</dbReference>
<dbReference type="GO" id="GO:0015031">
    <property type="term" value="P:protein transport"/>
    <property type="evidence" value="ECO:0007669"/>
    <property type="project" value="InterPro"/>
</dbReference>
<name>A0A1S4GGB7_ANOGA</name>
<feature type="transmembrane region" description="Helical" evidence="5">
    <location>
        <begin position="203"/>
        <end position="222"/>
    </location>
</feature>
<organism evidence="8 9">
    <name type="scientific">Anopheles gambiae</name>
    <name type="common">African malaria mosquito</name>
    <dbReference type="NCBI Taxonomy" id="7165"/>
    <lineage>
        <taxon>Eukaryota</taxon>
        <taxon>Metazoa</taxon>
        <taxon>Ecdysozoa</taxon>
        <taxon>Arthropoda</taxon>
        <taxon>Hexapoda</taxon>
        <taxon>Insecta</taxon>
        <taxon>Pterygota</taxon>
        <taxon>Neoptera</taxon>
        <taxon>Endopterygota</taxon>
        <taxon>Diptera</taxon>
        <taxon>Nematocera</taxon>
        <taxon>Culicoidea</taxon>
        <taxon>Culicidae</taxon>
        <taxon>Anophelinae</taxon>
        <taxon>Anopheles</taxon>
    </lineage>
</organism>
<evidence type="ECO:0000256" key="7">
    <source>
        <dbReference type="SAM" id="MobiDB-lite"/>
    </source>
</evidence>
<keyword evidence="6" id="KW-0175">Coiled coil</keyword>
<evidence type="ECO:0000256" key="4">
    <source>
        <dbReference type="ARBA" id="ARBA00023136"/>
    </source>
</evidence>
<dbReference type="AlphaFoldDB" id="A0A1S4GGB7"/>
<reference evidence="8 9" key="2">
    <citation type="journal article" date="2004" name="Trends Parasitol.">
        <title>The Anopheles gambiae genome: an update.</title>
        <authorList>
            <person name="Mongin E."/>
            <person name="Louis C."/>
            <person name="Holt R.A."/>
            <person name="Birney E."/>
            <person name="Collins F.H."/>
        </authorList>
    </citation>
    <scope>NUCLEOTIDE SEQUENCE [LARGE SCALE GENOMIC DNA]</scope>
    <source>
        <strain evidence="8 9">PEST</strain>
    </source>
</reference>
<dbReference type="Proteomes" id="UP000007062">
    <property type="component" value="Chromosome 2R"/>
</dbReference>
<comment type="similarity">
    <text evidence="5">Belongs to the SCAMP family.</text>
</comment>
<reference evidence="8" key="3">
    <citation type="submission" date="2020-05" db="UniProtKB">
        <authorList>
            <consortium name="EnsemblMetazoa"/>
        </authorList>
    </citation>
    <scope>IDENTIFICATION</scope>
    <source>
        <strain evidence="8">PEST</strain>
    </source>
</reference>
<keyword evidence="2 5" id="KW-0812">Transmembrane</keyword>
<dbReference type="GO" id="GO:0055038">
    <property type="term" value="C:recycling endosome membrane"/>
    <property type="evidence" value="ECO:0000318"/>
    <property type="project" value="GO_Central"/>
</dbReference>